<dbReference type="PANTHER" id="PTHR42928">
    <property type="entry name" value="TRICARBOXYLATE-BINDING PROTEIN"/>
    <property type="match status" value="1"/>
</dbReference>
<evidence type="ECO:0000256" key="2">
    <source>
        <dbReference type="SAM" id="SignalP"/>
    </source>
</evidence>
<evidence type="ECO:0000256" key="1">
    <source>
        <dbReference type="ARBA" id="ARBA00006987"/>
    </source>
</evidence>
<dbReference type="PANTHER" id="PTHR42928:SF5">
    <property type="entry name" value="BLR1237 PROTEIN"/>
    <property type="match status" value="1"/>
</dbReference>
<accession>A0A6G8IDX3</accession>
<feature type="chain" id="PRO_5026305046" evidence="2">
    <location>
        <begin position="29"/>
        <end position="329"/>
    </location>
</feature>
<gene>
    <name evidence="3" type="ORF">G9Q37_04180</name>
</gene>
<evidence type="ECO:0000313" key="3">
    <source>
        <dbReference type="EMBL" id="QIM51387.1"/>
    </source>
</evidence>
<name>A0A6G8IDX3_9BURK</name>
<sequence length="329" mass="34156">MQRQRGRVRVLAPLGLAALMMGLGGAQAQTPAWPAKPVRLVVGFAAGGPTDVVARGFAEQAGRGLGQPVVVDNRPGANTIIAAEAVASASDGHTLLMAATNHTMIPALYSARIKFDAVRSFKPVCRIASAPTVLVVGPALAVKSLGEFVERAKATPLGITYATPGIGSSVHFASELFARQAGVKLTHVPYKGAAPAVADVLSGQVDASFATLGSVLPLIKSGQLTALALAHPQRSPQLPGVPTFAEAGFKDYAADAWYGLLAPASTPESVMALLQREARAYATSTTGGDKLRSLGMEPQVQCGEAFARDVARETALWTQMAQQLKLKVD</sequence>
<dbReference type="RefSeq" id="WP_166224990.1">
    <property type="nucleotide sequence ID" value="NZ_CP049989.1"/>
</dbReference>
<dbReference type="PIRSF" id="PIRSF017082">
    <property type="entry name" value="YflP"/>
    <property type="match status" value="1"/>
</dbReference>
<feature type="signal peptide" evidence="2">
    <location>
        <begin position="1"/>
        <end position="28"/>
    </location>
</feature>
<dbReference type="AlphaFoldDB" id="A0A6G8IDX3"/>
<keyword evidence="2" id="KW-0732">Signal</keyword>
<dbReference type="InterPro" id="IPR042100">
    <property type="entry name" value="Bug_dom1"/>
</dbReference>
<dbReference type="SUPFAM" id="SSF53850">
    <property type="entry name" value="Periplasmic binding protein-like II"/>
    <property type="match status" value="1"/>
</dbReference>
<protein>
    <submittedName>
        <fullName evidence="3">Tripartite tricarboxylate transporter substrate binding protein</fullName>
    </submittedName>
</protein>
<dbReference type="KEGG" id="hcz:G9Q37_04180"/>
<proteinExistence type="inferred from homology"/>
<dbReference type="Gene3D" id="3.40.190.150">
    <property type="entry name" value="Bordetella uptake gene, domain 1"/>
    <property type="match status" value="1"/>
</dbReference>
<keyword evidence="4" id="KW-1185">Reference proteome</keyword>
<dbReference type="CDD" id="cd13578">
    <property type="entry name" value="PBP2_Bug27"/>
    <property type="match status" value="1"/>
</dbReference>
<comment type="similarity">
    <text evidence="1">Belongs to the UPF0065 (bug) family.</text>
</comment>
<organism evidence="3 4">
    <name type="scientific">Hydrogenophaga crocea</name>
    <dbReference type="NCBI Taxonomy" id="2716225"/>
    <lineage>
        <taxon>Bacteria</taxon>
        <taxon>Pseudomonadati</taxon>
        <taxon>Pseudomonadota</taxon>
        <taxon>Betaproteobacteria</taxon>
        <taxon>Burkholderiales</taxon>
        <taxon>Comamonadaceae</taxon>
        <taxon>Hydrogenophaga</taxon>
    </lineage>
</organism>
<evidence type="ECO:0000313" key="4">
    <source>
        <dbReference type="Proteomes" id="UP000503162"/>
    </source>
</evidence>
<dbReference type="Gene3D" id="3.40.190.10">
    <property type="entry name" value="Periplasmic binding protein-like II"/>
    <property type="match status" value="1"/>
</dbReference>
<reference evidence="3 4" key="1">
    <citation type="submission" date="2020-03" db="EMBL/GenBank/DDBJ databases">
        <title>Hydrogenophaga sp. nov. isolated from cyanobacterial mat.</title>
        <authorList>
            <person name="Thorat V."/>
            <person name="Kirdat K."/>
            <person name="Tiwarekar B."/>
            <person name="Costa E.D."/>
            <person name="Yadav A."/>
        </authorList>
    </citation>
    <scope>NUCLEOTIDE SEQUENCE [LARGE SCALE GENOMIC DNA]</scope>
    <source>
        <strain evidence="3 4">BA0156</strain>
    </source>
</reference>
<dbReference type="InterPro" id="IPR005064">
    <property type="entry name" value="BUG"/>
</dbReference>
<dbReference type="EMBL" id="CP049989">
    <property type="protein sequence ID" value="QIM51387.1"/>
    <property type="molecule type" value="Genomic_DNA"/>
</dbReference>
<dbReference type="Proteomes" id="UP000503162">
    <property type="component" value="Chromosome"/>
</dbReference>
<dbReference type="Pfam" id="PF03401">
    <property type="entry name" value="TctC"/>
    <property type="match status" value="1"/>
</dbReference>